<evidence type="ECO:0000313" key="2">
    <source>
        <dbReference type="Proteomes" id="UP001289374"/>
    </source>
</evidence>
<accession>A0AAE1X6W5</accession>
<gene>
    <name evidence="1" type="ORF">Sango_0640000</name>
</gene>
<organism evidence="1 2">
    <name type="scientific">Sesamum angolense</name>
    <dbReference type="NCBI Taxonomy" id="2727404"/>
    <lineage>
        <taxon>Eukaryota</taxon>
        <taxon>Viridiplantae</taxon>
        <taxon>Streptophyta</taxon>
        <taxon>Embryophyta</taxon>
        <taxon>Tracheophyta</taxon>
        <taxon>Spermatophyta</taxon>
        <taxon>Magnoliopsida</taxon>
        <taxon>eudicotyledons</taxon>
        <taxon>Gunneridae</taxon>
        <taxon>Pentapetalae</taxon>
        <taxon>asterids</taxon>
        <taxon>lamiids</taxon>
        <taxon>Lamiales</taxon>
        <taxon>Pedaliaceae</taxon>
        <taxon>Sesamum</taxon>
    </lineage>
</organism>
<dbReference type="EMBL" id="JACGWL010000003">
    <property type="protein sequence ID" value="KAK4406335.1"/>
    <property type="molecule type" value="Genomic_DNA"/>
</dbReference>
<name>A0AAE1X6W5_9LAMI</name>
<dbReference type="AlphaFoldDB" id="A0AAE1X6W5"/>
<keyword evidence="2" id="KW-1185">Reference proteome</keyword>
<reference evidence="1" key="2">
    <citation type="journal article" date="2024" name="Plant">
        <title>Genomic evolution and insights into agronomic trait innovations of Sesamum species.</title>
        <authorList>
            <person name="Miao H."/>
            <person name="Wang L."/>
            <person name="Qu L."/>
            <person name="Liu H."/>
            <person name="Sun Y."/>
            <person name="Le M."/>
            <person name="Wang Q."/>
            <person name="Wei S."/>
            <person name="Zheng Y."/>
            <person name="Lin W."/>
            <person name="Duan Y."/>
            <person name="Cao H."/>
            <person name="Xiong S."/>
            <person name="Wang X."/>
            <person name="Wei L."/>
            <person name="Li C."/>
            <person name="Ma Q."/>
            <person name="Ju M."/>
            <person name="Zhao R."/>
            <person name="Li G."/>
            <person name="Mu C."/>
            <person name="Tian Q."/>
            <person name="Mei H."/>
            <person name="Zhang T."/>
            <person name="Gao T."/>
            <person name="Zhang H."/>
        </authorList>
    </citation>
    <scope>NUCLEOTIDE SEQUENCE</scope>
    <source>
        <strain evidence="1">K16</strain>
    </source>
</reference>
<dbReference type="Proteomes" id="UP001289374">
    <property type="component" value="Unassembled WGS sequence"/>
</dbReference>
<proteinExistence type="predicted"/>
<protein>
    <submittedName>
        <fullName evidence="1">Uncharacterized protein</fullName>
    </submittedName>
</protein>
<sequence length="184" mass="20700">MSPFQALYGCLPPSIPGQNSGSTKIASLDESFQQHQHLFRDLRTNLARARERKAQQANSKRRDHYFAVGDWVFLKLSPYLQHSVHCRTSQKLAKIFYGPYRVLRNFPSALFGWWPIFPFVAGSDFGFPPGWVATGGPCSLVGQSDLEATWEAASDVPDLLPLDLKDKAPFADGGNEWMFLFCTE</sequence>
<reference evidence="1" key="1">
    <citation type="submission" date="2020-06" db="EMBL/GenBank/DDBJ databases">
        <authorList>
            <person name="Li T."/>
            <person name="Hu X."/>
            <person name="Zhang T."/>
            <person name="Song X."/>
            <person name="Zhang H."/>
            <person name="Dai N."/>
            <person name="Sheng W."/>
            <person name="Hou X."/>
            <person name="Wei L."/>
        </authorList>
    </citation>
    <scope>NUCLEOTIDE SEQUENCE</scope>
    <source>
        <strain evidence="1">K16</strain>
        <tissue evidence="1">Leaf</tissue>
    </source>
</reference>
<comment type="caution">
    <text evidence="1">The sequence shown here is derived from an EMBL/GenBank/DDBJ whole genome shotgun (WGS) entry which is preliminary data.</text>
</comment>
<evidence type="ECO:0000313" key="1">
    <source>
        <dbReference type="EMBL" id="KAK4406335.1"/>
    </source>
</evidence>